<sequence length="81" mass="8952">MEEGTAIGGDTASFRKKPSCSCRYFCCVSSCRCFDDDTSSPRLELLSCQRAFSNEALSHLQSSSARVRNDERRVVSVASTF</sequence>
<proteinExistence type="predicted"/>
<keyword evidence="2" id="KW-1185">Reference proteome</keyword>
<dbReference type="EMBL" id="JH598219">
    <property type="status" value="NOT_ANNOTATED_CDS"/>
    <property type="molecule type" value="Genomic_DNA"/>
</dbReference>
<protein>
    <submittedName>
        <fullName evidence="1">Uncharacterized protein</fullName>
    </submittedName>
</protein>
<name>M4BG00_HYAAE</name>
<accession>M4BG00</accession>
<reference evidence="2" key="1">
    <citation type="journal article" date="2010" name="Science">
        <title>Signatures of adaptation to obligate biotrophy in the Hyaloperonospora arabidopsidis genome.</title>
        <authorList>
            <person name="Baxter L."/>
            <person name="Tripathy S."/>
            <person name="Ishaque N."/>
            <person name="Boot N."/>
            <person name="Cabral A."/>
            <person name="Kemen E."/>
            <person name="Thines M."/>
            <person name="Ah-Fong A."/>
            <person name="Anderson R."/>
            <person name="Badejoko W."/>
            <person name="Bittner-Eddy P."/>
            <person name="Boore J.L."/>
            <person name="Chibucos M.C."/>
            <person name="Coates M."/>
            <person name="Dehal P."/>
            <person name="Delehaunty K."/>
            <person name="Dong S."/>
            <person name="Downton P."/>
            <person name="Dumas B."/>
            <person name="Fabro G."/>
            <person name="Fronick C."/>
            <person name="Fuerstenberg S.I."/>
            <person name="Fulton L."/>
            <person name="Gaulin E."/>
            <person name="Govers F."/>
            <person name="Hughes L."/>
            <person name="Humphray S."/>
            <person name="Jiang R.H."/>
            <person name="Judelson H."/>
            <person name="Kamoun S."/>
            <person name="Kyung K."/>
            <person name="Meijer H."/>
            <person name="Minx P."/>
            <person name="Morris P."/>
            <person name="Nelson J."/>
            <person name="Phuntumart V."/>
            <person name="Qutob D."/>
            <person name="Rehmany A."/>
            <person name="Rougon-Cardoso A."/>
            <person name="Ryden P."/>
            <person name="Torto-Alalibo T."/>
            <person name="Studholme D."/>
            <person name="Wang Y."/>
            <person name="Win J."/>
            <person name="Wood J."/>
            <person name="Clifton S.W."/>
            <person name="Rogers J."/>
            <person name="Van den Ackerveken G."/>
            <person name="Jones J.D."/>
            <person name="McDowell J.M."/>
            <person name="Beynon J."/>
            <person name="Tyler B.M."/>
        </authorList>
    </citation>
    <scope>NUCLEOTIDE SEQUENCE [LARGE SCALE GENOMIC DNA]</scope>
    <source>
        <strain evidence="2">Emoy2</strain>
    </source>
</reference>
<reference evidence="1" key="2">
    <citation type="submission" date="2015-06" db="UniProtKB">
        <authorList>
            <consortium name="EnsemblProtists"/>
        </authorList>
    </citation>
    <scope>IDENTIFICATION</scope>
    <source>
        <strain evidence="1">Emoy2</strain>
    </source>
</reference>
<evidence type="ECO:0000313" key="2">
    <source>
        <dbReference type="Proteomes" id="UP000011713"/>
    </source>
</evidence>
<organism evidence="1 2">
    <name type="scientific">Hyaloperonospora arabidopsidis (strain Emoy2)</name>
    <name type="common">Downy mildew agent</name>
    <name type="synonym">Peronospora arabidopsidis</name>
    <dbReference type="NCBI Taxonomy" id="559515"/>
    <lineage>
        <taxon>Eukaryota</taxon>
        <taxon>Sar</taxon>
        <taxon>Stramenopiles</taxon>
        <taxon>Oomycota</taxon>
        <taxon>Peronosporomycetes</taxon>
        <taxon>Peronosporales</taxon>
        <taxon>Peronosporaceae</taxon>
        <taxon>Hyaloperonospora</taxon>
    </lineage>
</organism>
<evidence type="ECO:0000313" key="1">
    <source>
        <dbReference type="EnsemblProtists" id="HpaP805221"/>
    </source>
</evidence>
<dbReference type="VEuPathDB" id="FungiDB:HpaG805221"/>
<dbReference type="Proteomes" id="UP000011713">
    <property type="component" value="Unassembled WGS sequence"/>
</dbReference>
<dbReference type="InParanoid" id="M4BG00"/>
<dbReference type="AlphaFoldDB" id="M4BG00"/>
<dbReference type="EnsemblProtists" id="HpaT805221">
    <property type="protein sequence ID" value="HpaP805221"/>
    <property type="gene ID" value="HpaG805221"/>
</dbReference>
<dbReference type="HOGENOM" id="CLU_2578976_0_0_1"/>